<gene>
    <name evidence="6" type="primary">rlmF</name>
    <name evidence="7" type="ORF">CR155_07385</name>
</gene>
<comment type="similarity">
    <text evidence="6">Belongs to the methyltransferase superfamily. METTL16/RlmF family.</text>
</comment>
<dbReference type="InterPro" id="IPR029063">
    <property type="entry name" value="SAM-dependent_MTases_sf"/>
</dbReference>
<accession>A0A2N4UHS9</accession>
<organism evidence="7 8">
    <name type="scientific">Pollutimonas nitritireducens</name>
    <dbReference type="NCBI Taxonomy" id="2045209"/>
    <lineage>
        <taxon>Bacteria</taxon>
        <taxon>Pseudomonadati</taxon>
        <taxon>Pseudomonadota</taxon>
        <taxon>Betaproteobacteria</taxon>
        <taxon>Burkholderiales</taxon>
        <taxon>Alcaligenaceae</taxon>
        <taxon>Pollutimonas</taxon>
    </lineage>
</organism>
<comment type="caution">
    <text evidence="7">The sequence shown here is derived from an EMBL/GenBank/DDBJ whole genome shotgun (WGS) entry which is preliminary data.</text>
</comment>
<dbReference type="PANTHER" id="PTHR13393:SF0">
    <property type="entry name" value="RNA N6-ADENOSINE-METHYLTRANSFERASE METTL16"/>
    <property type="match status" value="1"/>
</dbReference>
<evidence type="ECO:0000256" key="5">
    <source>
        <dbReference type="ARBA" id="ARBA00022691"/>
    </source>
</evidence>
<keyword evidence="5 6" id="KW-0949">S-adenosyl-L-methionine</keyword>
<protein>
    <recommendedName>
        <fullName evidence="6">Ribosomal RNA large subunit methyltransferase F</fullName>
        <ecNumber evidence="6">2.1.1.181</ecNumber>
    </recommendedName>
    <alternativeName>
        <fullName evidence="6">23S rRNA mA1618 methyltransferase</fullName>
    </alternativeName>
    <alternativeName>
        <fullName evidence="6">rRNA adenine N-6-methyltransferase</fullName>
    </alternativeName>
</protein>
<comment type="function">
    <text evidence="6">Specifically methylates the adenine in position 1618 of 23S rRNA.</text>
</comment>
<dbReference type="EMBL" id="PDNV01000004">
    <property type="protein sequence ID" value="PLC54583.1"/>
    <property type="molecule type" value="Genomic_DNA"/>
</dbReference>
<keyword evidence="2 6" id="KW-0698">rRNA processing</keyword>
<dbReference type="AlphaFoldDB" id="A0A2N4UHS9"/>
<dbReference type="OrthoDB" id="1115728at2"/>
<dbReference type="CDD" id="cd02440">
    <property type="entry name" value="AdoMet_MTases"/>
    <property type="match status" value="1"/>
</dbReference>
<reference evidence="7 8" key="1">
    <citation type="submission" date="2017-10" db="EMBL/GenBank/DDBJ databases">
        <title>Two draft genome sequences of Pusillimonas sp. strains isolated from a nitrate- and radionuclide-contaminated groundwater in Russia.</title>
        <authorList>
            <person name="Grouzdev D.S."/>
            <person name="Tourova T.P."/>
            <person name="Goeva M.A."/>
            <person name="Babich T.L."/>
            <person name="Sokolova D.S."/>
            <person name="Abdullin R."/>
            <person name="Poltaraus A.B."/>
            <person name="Toshchakov S.V."/>
            <person name="Nazina T.N."/>
        </authorList>
    </citation>
    <scope>NUCLEOTIDE SEQUENCE [LARGE SCALE GENOMIC DNA]</scope>
    <source>
        <strain evidence="7 8">JR1/69-2-13</strain>
    </source>
</reference>
<dbReference type="PANTHER" id="PTHR13393">
    <property type="entry name" value="SAM-DEPENDENT METHYLTRANSFERASE"/>
    <property type="match status" value="1"/>
</dbReference>
<dbReference type="Gene3D" id="3.40.50.150">
    <property type="entry name" value="Vaccinia Virus protein VP39"/>
    <property type="match status" value="1"/>
</dbReference>
<dbReference type="NCBIfam" id="NF008725">
    <property type="entry name" value="PRK11727.1"/>
    <property type="match status" value="1"/>
</dbReference>
<dbReference type="HAMAP" id="MF_01848">
    <property type="entry name" value="23SrRNA_methyltr_F"/>
    <property type="match status" value="1"/>
</dbReference>
<comment type="subcellular location">
    <subcellularLocation>
        <location evidence="6">Cytoplasm</location>
    </subcellularLocation>
</comment>
<dbReference type="GO" id="GO:0070475">
    <property type="term" value="P:rRNA base methylation"/>
    <property type="evidence" value="ECO:0007669"/>
    <property type="project" value="TreeGrafter"/>
</dbReference>
<evidence type="ECO:0000256" key="4">
    <source>
        <dbReference type="ARBA" id="ARBA00022679"/>
    </source>
</evidence>
<evidence type="ECO:0000256" key="2">
    <source>
        <dbReference type="ARBA" id="ARBA00022552"/>
    </source>
</evidence>
<evidence type="ECO:0000313" key="8">
    <source>
        <dbReference type="Proteomes" id="UP000234328"/>
    </source>
</evidence>
<dbReference type="EC" id="2.1.1.181" evidence="6"/>
<dbReference type="Pfam" id="PF05971">
    <property type="entry name" value="Methyltransf_10"/>
    <property type="match status" value="1"/>
</dbReference>
<proteinExistence type="inferred from homology"/>
<sequence>MVKARFRAGFFYEPYYPRAALLHPRNRHQGRYDFGVLTANSPQLSAFVIATAIGEPSIDFADPAAVLALNRALLKAHYGVGHWDIPKGYLCPPIPGRADYIHYLADLLADSNAGCIPRGPRVRVLDIGVGANAIYPLIGHAEYGWRFVGSDIDPVALASAKSIIASNHQLDDAIELRRQKTADHILAGVVNAGERFDLTMCNPPFHASAYDAQNSSERKWRGLGKTRPGNKPQSSNFGGLGTELWCEGGEALFIRRLIQESREVHDQVYWFSTLVSKESNLPAVLRDLKKVGAPFVRTVEMAQGQKKSRYVAWSFLHASAQRAWHEQGG</sequence>
<dbReference type="Proteomes" id="UP000234328">
    <property type="component" value="Unassembled WGS sequence"/>
</dbReference>
<keyword evidence="1 6" id="KW-0963">Cytoplasm</keyword>
<name>A0A2N4UHS9_9BURK</name>
<evidence type="ECO:0000313" key="7">
    <source>
        <dbReference type="EMBL" id="PLC54583.1"/>
    </source>
</evidence>
<evidence type="ECO:0000256" key="1">
    <source>
        <dbReference type="ARBA" id="ARBA00022490"/>
    </source>
</evidence>
<evidence type="ECO:0000256" key="6">
    <source>
        <dbReference type="HAMAP-Rule" id="MF_01848"/>
    </source>
</evidence>
<dbReference type="InterPro" id="IPR010286">
    <property type="entry name" value="METTL16/RlmF"/>
</dbReference>
<dbReference type="GO" id="GO:0005737">
    <property type="term" value="C:cytoplasm"/>
    <property type="evidence" value="ECO:0007669"/>
    <property type="project" value="UniProtKB-SubCell"/>
</dbReference>
<keyword evidence="8" id="KW-1185">Reference proteome</keyword>
<dbReference type="InterPro" id="IPR016909">
    <property type="entry name" value="rRNA_lsu_MeTfrase_F"/>
</dbReference>
<dbReference type="PIRSF" id="PIRSF029038">
    <property type="entry name" value="Mtase_YbiN_prd"/>
    <property type="match status" value="1"/>
</dbReference>
<keyword evidence="3 6" id="KW-0489">Methyltransferase</keyword>
<dbReference type="SUPFAM" id="SSF53335">
    <property type="entry name" value="S-adenosyl-L-methionine-dependent methyltransferases"/>
    <property type="match status" value="1"/>
</dbReference>
<evidence type="ECO:0000256" key="3">
    <source>
        <dbReference type="ARBA" id="ARBA00022603"/>
    </source>
</evidence>
<comment type="catalytic activity">
    <reaction evidence="6">
        <text>adenosine(1618) in 23S rRNA + S-adenosyl-L-methionine = N(6)-methyladenosine(1618) in 23S rRNA + S-adenosyl-L-homocysteine + H(+)</text>
        <dbReference type="Rhea" id="RHEA:16497"/>
        <dbReference type="Rhea" id="RHEA-COMP:10229"/>
        <dbReference type="Rhea" id="RHEA-COMP:10231"/>
        <dbReference type="ChEBI" id="CHEBI:15378"/>
        <dbReference type="ChEBI" id="CHEBI:57856"/>
        <dbReference type="ChEBI" id="CHEBI:59789"/>
        <dbReference type="ChEBI" id="CHEBI:74411"/>
        <dbReference type="ChEBI" id="CHEBI:74449"/>
        <dbReference type="EC" id="2.1.1.181"/>
    </reaction>
</comment>
<dbReference type="GO" id="GO:0052907">
    <property type="term" value="F:23S rRNA (adenine(1618)-N(6))-methyltransferase activity"/>
    <property type="evidence" value="ECO:0007669"/>
    <property type="project" value="UniProtKB-EC"/>
</dbReference>
<keyword evidence="4 6" id="KW-0808">Transferase</keyword>